<reference evidence="3" key="1">
    <citation type="submission" date="2021-04" db="EMBL/GenBank/DDBJ databases">
        <title>Genome based classification of Actinospica acidithermotolerans sp. nov., an actinobacterium isolated from an Indonesian hot spring.</title>
        <authorList>
            <person name="Kusuma A.B."/>
            <person name="Putra K.E."/>
            <person name="Nafisah S."/>
            <person name="Loh J."/>
            <person name="Nouioui I."/>
            <person name="Goodfellow M."/>
        </authorList>
    </citation>
    <scope>NUCLEOTIDE SEQUENCE</scope>
    <source>
        <strain evidence="3">CSCA 57</strain>
    </source>
</reference>
<dbReference type="GO" id="GO:0005694">
    <property type="term" value="C:chromosome"/>
    <property type="evidence" value="ECO:0007669"/>
    <property type="project" value="TreeGrafter"/>
</dbReference>
<dbReference type="InterPro" id="IPR003115">
    <property type="entry name" value="ParB_N"/>
</dbReference>
<feature type="compositionally biased region" description="Acidic residues" evidence="1">
    <location>
        <begin position="515"/>
        <end position="527"/>
    </location>
</feature>
<evidence type="ECO:0000313" key="4">
    <source>
        <dbReference type="Proteomes" id="UP000675781"/>
    </source>
</evidence>
<dbReference type="Proteomes" id="UP000675781">
    <property type="component" value="Unassembled WGS sequence"/>
</dbReference>
<dbReference type="PANTHER" id="PTHR33375">
    <property type="entry name" value="CHROMOSOME-PARTITIONING PROTEIN PARB-RELATED"/>
    <property type="match status" value="1"/>
</dbReference>
<comment type="caution">
    <text evidence="3">The sequence shown here is derived from an EMBL/GenBank/DDBJ whole genome shotgun (WGS) entry which is preliminary data.</text>
</comment>
<keyword evidence="4" id="KW-1185">Reference proteome</keyword>
<name>A0A941IN62_9ACTN</name>
<dbReference type="GO" id="GO:0007059">
    <property type="term" value="P:chromosome segregation"/>
    <property type="evidence" value="ECO:0007669"/>
    <property type="project" value="TreeGrafter"/>
</dbReference>
<dbReference type="InterPro" id="IPR050336">
    <property type="entry name" value="Chromosome_partition/occlusion"/>
</dbReference>
<dbReference type="Pfam" id="PF02195">
    <property type="entry name" value="ParB_N"/>
    <property type="match status" value="1"/>
</dbReference>
<dbReference type="EMBL" id="JAGSOG010000035">
    <property type="protein sequence ID" value="MBR7833624.1"/>
    <property type="molecule type" value="Genomic_DNA"/>
</dbReference>
<dbReference type="PANTHER" id="PTHR33375:SF1">
    <property type="entry name" value="CHROMOSOME-PARTITIONING PROTEIN PARB-RELATED"/>
    <property type="match status" value="1"/>
</dbReference>
<dbReference type="SMART" id="SM00470">
    <property type="entry name" value="ParB"/>
    <property type="match status" value="1"/>
</dbReference>
<dbReference type="InterPro" id="IPR036086">
    <property type="entry name" value="ParB/Sulfiredoxin_sf"/>
</dbReference>
<accession>A0A941IN62</accession>
<organism evidence="3 4">
    <name type="scientific">Actinospica durhamensis</name>
    <dbReference type="NCBI Taxonomy" id="1508375"/>
    <lineage>
        <taxon>Bacteria</taxon>
        <taxon>Bacillati</taxon>
        <taxon>Actinomycetota</taxon>
        <taxon>Actinomycetes</taxon>
        <taxon>Catenulisporales</taxon>
        <taxon>Actinospicaceae</taxon>
        <taxon>Actinospica</taxon>
    </lineage>
</organism>
<proteinExistence type="predicted"/>
<feature type="domain" description="ParB-like N-terminal" evidence="2">
    <location>
        <begin position="44"/>
        <end position="133"/>
    </location>
</feature>
<feature type="region of interest" description="Disordered" evidence="1">
    <location>
        <begin position="500"/>
        <end position="545"/>
    </location>
</feature>
<dbReference type="CDD" id="cd16387">
    <property type="entry name" value="ParB_N_Srx"/>
    <property type="match status" value="1"/>
</dbReference>
<evidence type="ECO:0000256" key="1">
    <source>
        <dbReference type="SAM" id="MobiDB-lite"/>
    </source>
</evidence>
<evidence type="ECO:0000259" key="2">
    <source>
        <dbReference type="SMART" id="SM00470"/>
    </source>
</evidence>
<dbReference type="SUPFAM" id="SSF110849">
    <property type="entry name" value="ParB/Sulfiredoxin"/>
    <property type="match status" value="1"/>
</dbReference>
<gene>
    <name evidence="3" type="ORF">KDL01_10135</name>
</gene>
<dbReference type="AlphaFoldDB" id="A0A941IN62"/>
<sequence>MSITLPESGQAAPNAALVVEIEAIGQDVEPEAQVPVPVLVEPIPTIPLAALVRNPDNPRGPQEPDADLLASVHADGFKEPFLITKTDDPSVFMIFDGHRRMDVAEHLKLKEVPYAFDPALAEDPAARHLIAVMTSRHKKQLTALETASALFSAAEAGVSRTRLSRAYGEKAGSVDQVLKVGRMPETARRAAEASAYAWDITELAALEEVADDEEATARLIEAAEEGRFAFQVERERIERAERVRREEIRAELEGAGINVLEEAPENARRLTGLRDPEKEGASLTAEAHAGCPGHVAVFEPYGQARTGFWCTDPEGNGHQERYSHILRPAGTRTQDAAARRTVVLGNKDHKAAEAARQSWLRGLIAGGGTARKEAFERLARFAALTTLTAPDPVRKFASAGDRRERMADLLGMGGVKPEPWRAELWAQAVISANPRRLAMLQFAAVAAAYEKAMTKDVWRTDLPPSEYTGADRKHARVWLGFCAEAGHTLSPIEQAIVADQSHAPGEVPTAPLIGQDDEPGDQDEEPDRDAAPAESLTDQPRDAQQ</sequence>
<protein>
    <submittedName>
        <fullName evidence="3">ParB N-terminal domain-containing protein</fullName>
    </submittedName>
</protein>
<evidence type="ECO:0000313" key="3">
    <source>
        <dbReference type="EMBL" id="MBR7833624.1"/>
    </source>
</evidence>
<dbReference type="RefSeq" id="WP_212528143.1">
    <property type="nucleotide sequence ID" value="NZ_JAGSOG010000035.1"/>
</dbReference>
<dbReference type="Gene3D" id="3.90.1530.10">
    <property type="entry name" value="Conserved hypothetical protein from pyrococcus furiosus pfu- 392566-001, ParB domain"/>
    <property type="match status" value="1"/>
</dbReference>